<dbReference type="OrthoDB" id="6147874at2759"/>
<accession>A0A9W8HEV8</accession>
<dbReference type="AlphaFoldDB" id="A0A9W8HEV8"/>
<feature type="signal peptide" evidence="3">
    <location>
        <begin position="1"/>
        <end position="20"/>
    </location>
</feature>
<keyword evidence="2" id="KW-0812">Transmembrane</keyword>
<evidence type="ECO:0000256" key="3">
    <source>
        <dbReference type="SAM" id="SignalP"/>
    </source>
</evidence>
<evidence type="ECO:0000256" key="2">
    <source>
        <dbReference type="SAM" id="Phobius"/>
    </source>
</evidence>
<dbReference type="SUPFAM" id="SSF50494">
    <property type="entry name" value="Trypsin-like serine proteases"/>
    <property type="match status" value="1"/>
</dbReference>
<keyword evidence="5" id="KW-1185">Reference proteome</keyword>
<sequence length="572" mass="61354">MHTNQVVACVLLAINLVATAASFTAGNHTGGSLNRRAINASTFQNHPGGLLFKNGKQTSCEVALISMKAGIVTASCFDYSGGTTVSSSTKYQVYLYNGTPNSAPIISTLSTSDIHLHPNYNPTTLENNLAVIEFNKQTTDTFKGYIVDGKYRVPSSAYLRRSFNTETNTWNTPLLFQMVDNPDECADFSGLYVTNDNNMLCTAYSTPSIENTDCSVPYGALYTEGDNGMVAIAGMFTFSSVQGTSLCPGGAPTYTYMTAMWNLSELATTVLGYPVDIMRNYMAETQTGTTVYSQNAPTVVNMSGKKIITGDVYSQESSSTSQSSNSSGSQAVAQPDAAASQSLSANSNDNNDNGDNANTTRNSANDDNDSNNNDSDNEELVESTSATDNASTDEPSNRDQPDTLSDLGSDDKDENDVSLSHELSEELAAITATGGMIDEDTYNSILAELSQAGHNSTLSEQQQKEQNKESGEKLSRTQVIVIAVVVPMIALLLGLIVFLVYRAWRSGKFTGRGRWDPEAEANHHRNAIFDLGGIELDGTPPPYHRHSGGSSTLELNGNRAGGRSSDEKVEKN</sequence>
<dbReference type="InterPro" id="IPR043504">
    <property type="entry name" value="Peptidase_S1_PA_chymotrypsin"/>
</dbReference>
<protein>
    <submittedName>
        <fullName evidence="4">Uncharacterized protein</fullName>
    </submittedName>
</protein>
<feature type="chain" id="PRO_5040741819" evidence="3">
    <location>
        <begin position="21"/>
        <end position="572"/>
    </location>
</feature>
<keyword evidence="3" id="KW-0732">Signal</keyword>
<dbReference type="Proteomes" id="UP001140172">
    <property type="component" value="Unassembled WGS sequence"/>
</dbReference>
<dbReference type="InterPro" id="IPR009003">
    <property type="entry name" value="Peptidase_S1_PA"/>
</dbReference>
<reference evidence="4" key="1">
    <citation type="submission" date="2022-07" db="EMBL/GenBank/DDBJ databases">
        <title>Phylogenomic reconstructions and comparative analyses of Kickxellomycotina fungi.</title>
        <authorList>
            <person name="Reynolds N.K."/>
            <person name="Stajich J.E."/>
            <person name="Barry K."/>
            <person name="Grigoriev I.V."/>
            <person name="Crous P."/>
            <person name="Smith M.E."/>
        </authorList>
    </citation>
    <scope>NUCLEOTIDE SEQUENCE</scope>
    <source>
        <strain evidence="4">BCRC 34489</strain>
    </source>
</reference>
<organism evidence="4 5">
    <name type="scientific">Coemansia interrupta</name>
    <dbReference type="NCBI Taxonomy" id="1126814"/>
    <lineage>
        <taxon>Eukaryota</taxon>
        <taxon>Fungi</taxon>
        <taxon>Fungi incertae sedis</taxon>
        <taxon>Zoopagomycota</taxon>
        <taxon>Kickxellomycotina</taxon>
        <taxon>Kickxellomycetes</taxon>
        <taxon>Kickxellales</taxon>
        <taxon>Kickxellaceae</taxon>
        <taxon>Coemansia</taxon>
    </lineage>
</organism>
<keyword evidence="2" id="KW-0472">Membrane</keyword>
<feature type="compositionally biased region" description="Basic and acidic residues" evidence="1">
    <location>
        <begin position="462"/>
        <end position="473"/>
    </location>
</feature>
<feature type="region of interest" description="Disordered" evidence="1">
    <location>
        <begin position="454"/>
        <end position="473"/>
    </location>
</feature>
<feature type="compositionally biased region" description="Polar residues" evidence="1">
    <location>
        <begin position="382"/>
        <end position="394"/>
    </location>
</feature>
<feature type="region of interest" description="Disordered" evidence="1">
    <location>
        <begin position="538"/>
        <end position="572"/>
    </location>
</feature>
<proteinExistence type="predicted"/>
<name>A0A9W8HEV8_9FUNG</name>
<evidence type="ECO:0000256" key="1">
    <source>
        <dbReference type="SAM" id="MobiDB-lite"/>
    </source>
</evidence>
<keyword evidence="2" id="KW-1133">Transmembrane helix</keyword>
<feature type="compositionally biased region" description="Low complexity" evidence="1">
    <location>
        <begin position="314"/>
        <end position="374"/>
    </location>
</feature>
<dbReference type="Gene3D" id="2.40.10.10">
    <property type="entry name" value="Trypsin-like serine proteases"/>
    <property type="match status" value="1"/>
</dbReference>
<feature type="transmembrane region" description="Helical" evidence="2">
    <location>
        <begin position="479"/>
        <end position="504"/>
    </location>
</feature>
<feature type="region of interest" description="Disordered" evidence="1">
    <location>
        <begin position="313"/>
        <end position="420"/>
    </location>
</feature>
<evidence type="ECO:0000313" key="5">
    <source>
        <dbReference type="Proteomes" id="UP001140172"/>
    </source>
</evidence>
<evidence type="ECO:0000313" key="4">
    <source>
        <dbReference type="EMBL" id="KAJ2784938.1"/>
    </source>
</evidence>
<gene>
    <name evidence="4" type="ORF">GGI15_002092</name>
</gene>
<dbReference type="EMBL" id="JANBUM010000101">
    <property type="protein sequence ID" value="KAJ2784938.1"/>
    <property type="molecule type" value="Genomic_DNA"/>
</dbReference>
<comment type="caution">
    <text evidence="4">The sequence shown here is derived from an EMBL/GenBank/DDBJ whole genome shotgun (WGS) entry which is preliminary data.</text>
</comment>